<dbReference type="SMART" id="SM00862">
    <property type="entry name" value="Trans_reg_C"/>
    <property type="match status" value="1"/>
</dbReference>
<evidence type="ECO:0000313" key="8">
    <source>
        <dbReference type="Proteomes" id="UP000262582"/>
    </source>
</evidence>
<evidence type="ECO:0000313" key="6">
    <source>
        <dbReference type="EMBL" id="AXX94973.1"/>
    </source>
</evidence>
<dbReference type="InterPro" id="IPR001867">
    <property type="entry name" value="OmpR/PhoB-type_DNA-bd"/>
</dbReference>
<dbReference type="CDD" id="cd17534">
    <property type="entry name" value="REC_DC-like"/>
    <property type="match status" value="1"/>
</dbReference>
<dbReference type="InterPro" id="IPR016032">
    <property type="entry name" value="Sig_transdc_resp-reg_C-effctor"/>
</dbReference>
<feature type="DNA-binding region" description="OmpR/PhoB-type" evidence="3">
    <location>
        <begin position="133"/>
        <end position="227"/>
    </location>
</feature>
<dbReference type="PROSITE" id="PS51755">
    <property type="entry name" value="OMPR_PHOB"/>
    <property type="match status" value="1"/>
</dbReference>
<dbReference type="AlphaFoldDB" id="A0A347U7Z5"/>
<dbReference type="EMBL" id="NXIG01000007">
    <property type="protein sequence ID" value="RXI30297.1"/>
    <property type="molecule type" value="Genomic_DNA"/>
</dbReference>
<evidence type="ECO:0000313" key="9">
    <source>
        <dbReference type="Proteomes" id="UP000290588"/>
    </source>
</evidence>
<dbReference type="RefSeq" id="WP_118917169.1">
    <property type="nucleotide sequence ID" value="NZ_CP032097.1"/>
</dbReference>
<dbReference type="Gene3D" id="1.10.10.10">
    <property type="entry name" value="Winged helix-like DNA-binding domain superfamily/Winged helix DNA-binding domain"/>
    <property type="match status" value="1"/>
</dbReference>
<gene>
    <name evidence="6" type="ORF">AELL_1310</name>
    <name evidence="7" type="ORF">CP962_08085</name>
</gene>
<dbReference type="GO" id="GO:0000156">
    <property type="term" value="F:phosphorelay response regulator activity"/>
    <property type="evidence" value="ECO:0007669"/>
    <property type="project" value="TreeGrafter"/>
</dbReference>
<dbReference type="SUPFAM" id="SSF46894">
    <property type="entry name" value="C-terminal effector domain of the bipartite response regulators"/>
    <property type="match status" value="1"/>
</dbReference>
<dbReference type="Pfam" id="PF00486">
    <property type="entry name" value="Trans_reg_C"/>
    <property type="match status" value="1"/>
</dbReference>
<dbReference type="GO" id="GO:0032993">
    <property type="term" value="C:protein-DNA complex"/>
    <property type="evidence" value="ECO:0007669"/>
    <property type="project" value="TreeGrafter"/>
</dbReference>
<reference evidence="6 8" key="2">
    <citation type="submission" date="2018-08" db="EMBL/GenBank/DDBJ databases">
        <title>Complete genome of the Arcobacter ellisii type strain LMG 26155.</title>
        <authorList>
            <person name="Miller W.G."/>
            <person name="Yee E."/>
            <person name="Bono J.L."/>
        </authorList>
    </citation>
    <scope>NUCLEOTIDE SEQUENCE [LARGE SCALE GENOMIC DNA]</scope>
    <source>
        <strain evidence="6 8">LMG 26155</strain>
    </source>
</reference>
<dbReference type="GO" id="GO:0006355">
    <property type="term" value="P:regulation of DNA-templated transcription"/>
    <property type="evidence" value="ECO:0007669"/>
    <property type="project" value="InterPro"/>
</dbReference>
<evidence type="ECO:0000256" key="3">
    <source>
        <dbReference type="PROSITE-ProRule" id="PRU01091"/>
    </source>
</evidence>
<dbReference type="OrthoDB" id="8912111at2"/>
<evidence type="ECO:0000259" key="5">
    <source>
        <dbReference type="PROSITE" id="PS51755"/>
    </source>
</evidence>
<dbReference type="Proteomes" id="UP000262582">
    <property type="component" value="Chromosome"/>
</dbReference>
<evidence type="ECO:0000256" key="2">
    <source>
        <dbReference type="PROSITE-ProRule" id="PRU00169"/>
    </source>
</evidence>
<dbReference type="Gene3D" id="3.40.50.2300">
    <property type="match status" value="1"/>
</dbReference>
<dbReference type="PANTHER" id="PTHR48111:SF38">
    <property type="entry name" value="TWO-COMPONENT RESPONSE REGULATOR"/>
    <property type="match status" value="1"/>
</dbReference>
<dbReference type="KEGG" id="aell:AELL_1310"/>
<keyword evidence="2" id="KW-0597">Phosphoprotein</keyword>
<evidence type="ECO:0000256" key="1">
    <source>
        <dbReference type="ARBA" id="ARBA00023125"/>
    </source>
</evidence>
<dbReference type="InterPro" id="IPR036388">
    <property type="entry name" value="WH-like_DNA-bd_sf"/>
</dbReference>
<dbReference type="PROSITE" id="PS50110">
    <property type="entry name" value="RESPONSE_REGULATORY"/>
    <property type="match status" value="1"/>
</dbReference>
<dbReference type="SMART" id="SM00448">
    <property type="entry name" value="REC"/>
    <property type="match status" value="1"/>
</dbReference>
<sequence length="229" mass="26434">MNSVKILIIEDEAIVALDIKRIINNLGHNVVDIVSNFEDAIKSVKKNPPELIFSDINLGKEKDGINIIEEIQKEDFIPVIYLTAYSDEETIQRAIRTNPLGYILKPFKKEDIKSTLLLSIYKLKTQTYDNNNNSYEKLGFDYFYDLENEILFFKSEPIKLSLKEKKLLTILVEAKGQIVSFKYLEYVLWPDAPISDSTLRTLIYRLRTKLNYKIIDTISSIGCKISKSP</sequence>
<accession>A0A347U7Z5</accession>
<keyword evidence="8" id="KW-1185">Reference proteome</keyword>
<keyword evidence="1 3" id="KW-0238">DNA-binding</keyword>
<dbReference type="SUPFAM" id="SSF52172">
    <property type="entry name" value="CheY-like"/>
    <property type="match status" value="1"/>
</dbReference>
<organism evidence="7 9">
    <name type="scientific">Arcobacter ellisii</name>
    <dbReference type="NCBI Taxonomy" id="913109"/>
    <lineage>
        <taxon>Bacteria</taxon>
        <taxon>Pseudomonadati</taxon>
        <taxon>Campylobacterota</taxon>
        <taxon>Epsilonproteobacteria</taxon>
        <taxon>Campylobacterales</taxon>
        <taxon>Arcobacteraceae</taxon>
        <taxon>Arcobacter</taxon>
    </lineage>
</organism>
<dbReference type="InterPro" id="IPR001789">
    <property type="entry name" value="Sig_transdc_resp-reg_receiver"/>
</dbReference>
<feature type="domain" description="Response regulatory" evidence="4">
    <location>
        <begin position="5"/>
        <end position="120"/>
    </location>
</feature>
<dbReference type="InterPro" id="IPR039420">
    <property type="entry name" value="WalR-like"/>
</dbReference>
<dbReference type="Proteomes" id="UP000290588">
    <property type="component" value="Unassembled WGS sequence"/>
</dbReference>
<evidence type="ECO:0000259" key="4">
    <source>
        <dbReference type="PROSITE" id="PS50110"/>
    </source>
</evidence>
<reference evidence="7 9" key="1">
    <citation type="submission" date="2017-09" db="EMBL/GenBank/DDBJ databases">
        <title>Genomics of the genus Arcobacter.</title>
        <authorList>
            <person name="Perez-Cataluna A."/>
            <person name="Figueras M.J."/>
            <person name="Salas-Masso N."/>
        </authorList>
    </citation>
    <scope>NUCLEOTIDE SEQUENCE [LARGE SCALE GENOMIC DNA]</scope>
    <source>
        <strain evidence="7 9">CECT 7837</strain>
    </source>
</reference>
<dbReference type="GO" id="GO:0000976">
    <property type="term" value="F:transcription cis-regulatory region binding"/>
    <property type="evidence" value="ECO:0007669"/>
    <property type="project" value="TreeGrafter"/>
</dbReference>
<evidence type="ECO:0000313" key="7">
    <source>
        <dbReference type="EMBL" id="RXI30297.1"/>
    </source>
</evidence>
<feature type="modified residue" description="4-aspartylphosphate" evidence="2">
    <location>
        <position position="55"/>
    </location>
</feature>
<proteinExistence type="predicted"/>
<protein>
    <submittedName>
        <fullName evidence="7">DNA-binding response regulator</fullName>
    </submittedName>
    <submittedName>
        <fullName evidence="6">Two-component system response regulator</fullName>
    </submittedName>
</protein>
<dbReference type="PANTHER" id="PTHR48111">
    <property type="entry name" value="REGULATOR OF RPOS"/>
    <property type="match status" value="1"/>
</dbReference>
<dbReference type="InterPro" id="IPR011006">
    <property type="entry name" value="CheY-like_superfamily"/>
</dbReference>
<dbReference type="EMBL" id="CP032097">
    <property type="protein sequence ID" value="AXX94973.1"/>
    <property type="molecule type" value="Genomic_DNA"/>
</dbReference>
<dbReference type="Pfam" id="PF00072">
    <property type="entry name" value="Response_reg"/>
    <property type="match status" value="1"/>
</dbReference>
<feature type="domain" description="OmpR/PhoB-type" evidence="5">
    <location>
        <begin position="133"/>
        <end position="227"/>
    </location>
</feature>
<dbReference type="GO" id="GO:0005829">
    <property type="term" value="C:cytosol"/>
    <property type="evidence" value="ECO:0007669"/>
    <property type="project" value="TreeGrafter"/>
</dbReference>
<name>A0A347U7Z5_9BACT</name>